<name>A0A914Q051_9BILA</name>
<keyword evidence="1" id="KW-1185">Reference proteome</keyword>
<protein>
    <submittedName>
        <fullName evidence="2">Uncharacterized protein</fullName>
    </submittedName>
</protein>
<dbReference type="WBParaSite" id="PDA_v2.g24512.t1">
    <property type="protein sequence ID" value="PDA_v2.g24512.t1"/>
    <property type="gene ID" value="PDA_v2.g24512"/>
</dbReference>
<sequence>MVNYIHNSSICGYNTPYQSSSFSYYIFMGVKIAGEYNEPNYKQFTTMIPWIDFEKEKIDFAEYFKQNLDYQLSITPATTTETYQNETSTRMRNIYVATPLREKPQRNMYTQYNLFFTDDFTGASWMNNALFYSNQGGVKKF</sequence>
<organism evidence="1 2">
    <name type="scientific">Panagrolaimus davidi</name>
    <dbReference type="NCBI Taxonomy" id="227884"/>
    <lineage>
        <taxon>Eukaryota</taxon>
        <taxon>Metazoa</taxon>
        <taxon>Ecdysozoa</taxon>
        <taxon>Nematoda</taxon>
        <taxon>Chromadorea</taxon>
        <taxon>Rhabditida</taxon>
        <taxon>Tylenchina</taxon>
        <taxon>Panagrolaimomorpha</taxon>
        <taxon>Panagrolaimoidea</taxon>
        <taxon>Panagrolaimidae</taxon>
        <taxon>Panagrolaimus</taxon>
    </lineage>
</organism>
<evidence type="ECO:0000313" key="1">
    <source>
        <dbReference type="Proteomes" id="UP000887578"/>
    </source>
</evidence>
<dbReference type="AlphaFoldDB" id="A0A914Q051"/>
<dbReference type="Proteomes" id="UP000887578">
    <property type="component" value="Unplaced"/>
</dbReference>
<evidence type="ECO:0000313" key="2">
    <source>
        <dbReference type="WBParaSite" id="PDA_v2.g24512.t1"/>
    </source>
</evidence>
<reference evidence="2" key="1">
    <citation type="submission" date="2022-11" db="UniProtKB">
        <authorList>
            <consortium name="WormBaseParasite"/>
        </authorList>
    </citation>
    <scope>IDENTIFICATION</scope>
</reference>
<accession>A0A914Q051</accession>
<proteinExistence type="predicted"/>